<evidence type="ECO:0000259" key="2">
    <source>
        <dbReference type="Pfam" id="PF12773"/>
    </source>
</evidence>
<dbReference type="EMBL" id="JAQNDO010000001">
    <property type="protein sequence ID" value="MDC0748445.1"/>
    <property type="molecule type" value="Genomic_DNA"/>
</dbReference>
<proteinExistence type="predicted"/>
<name>A0ABT5F2W9_9BACT</name>
<evidence type="ECO:0000313" key="4">
    <source>
        <dbReference type="Proteomes" id="UP001221411"/>
    </source>
</evidence>
<dbReference type="Proteomes" id="UP001221411">
    <property type="component" value="Unassembled WGS sequence"/>
</dbReference>
<organism evidence="3 4">
    <name type="scientific">Polyangium mundeleinium</name>
    <dbReference type="NCBI Taxonomy" id="2995306"/>
    <lineage>
        <taxon>Bacteria</taxon>
        <taxon>Pseudomonadati</taxon>
        <taxon>Myxococcota</taxon>
        <taxon>Polyangia</taxon>
        <taxon>Polyangiales</taxon>
        <taxon>Polyangiaceae</taxon>
        <taxon>Polyangium</taxon>
    </lineage>
</organism>
<sequence length="122" mass="12533">MTAGSAEGRCVACGTGVPAGAAVCSRCGTSQRMEVCPHCGATAGATRDAELRFRCDVCGGPRVPLDTRKMRRSGKEITALQRAELARKGRAKNRAAAVFTGVALVGTIGLLAIYACSASSAW</sequence>
<reference evidence="3 4" key="1">
    <citation type="submission" date="2022-11" db="EMBL/GenBank/DDBJ databases">
        <title>Minimal conservation of predation-associated metabolite biosynthetic gene clusters underscores biosynthetic potential of Myxococcota including descriptions for ten novel species: Archangium lansinium sp. nov., Myxococcus landrumus sp. nov., Nannocystis bai.</title>
        <authorList>
            <person name="Ahearne A."/>
            <person name="Stevens C."/>
            <person name="Dowd S."/>
        </authorList>
    </citation>
    <scope>NUCLEOTIDE SEQUENCE [LARGE SCALE GENOMIC DNA]</scope>
    <source>
        <strain evidence="3 4">RJM3</strain>
    </source>
</reference>
<dbReference type="RefSeq" id="WP_271927385.1">
    <property type="nucleotide sequence ID" value="NZ_JAQNDO010000001.1"/>
</dbReference>
<keyword evidence="1" id="KW-1133">Transmembrane helix</keyword>
<feature type="transmembrane region" description="Helical" evidence="1">
    <location>
        <begin position="95"/>
        <end position="115"/>
    </location>
</feature>
<keyword evidence="1" id="KW-0812">Transmembrane</keyword>
<protein>
    <submittedName>
        <fullName evidence="3">Zinc ribbon domain-containing protein</fullName>
    </submittedName>
</protein>
<keyword evidence="1" id="KW-0472">Membrane</keyword>
<evidence type="ECO:0000313" key="3">
    <source>
        <dbReference type="EMBL" id="MDC0748445.1"/>
    </source>
</evidence>
<dbReference type="InterPro" id="IPR025874">
    <property type="entry name" value="DZR"/>
</dbReference>
<keyword evidence="4" id="KW-1185">Reference proteome</keyword>
<feature type="domain" description="DZANK-type" evidence="2">
    <location>
        <begin position="10"/>
        <end position="59"/>
    </location>
</feature>
<evidence type="ECO:0000256" key="1">
    <source>
        <dbReference type="SAM" id="Phobius"/>
    </source>
</evidence>
<accession>A0ABT5F2W9</accession>
<gene>
    <name evidence="3" type="ORF">POL67_44370</name>
</gene>
<dbReference type="Pfam" id="PF12773">
    <property type="entry name" value="DZR"/>
    <property type="match status" value="1"/>
</dbReference>
<comment type="caution">
    <text evidence="3">The sequence shown here is derived from an EMBL/GenBank/DDBJ whole genome shotgun (WGS) entry which is preliminary data.</text>
</comment>